<dbReference type="Proteomes" id="UP000008783">
    <property type="component" value="Unassembled WGS sequence"/>
</dbReference>
<name>E3L8A8_PUCGT</name>
<dbReference type="VEuPathDB" id="FungiDB:PGTG_18562"/>
<keyword evidence="3" id="KW-1185">Reference proteome</keyword>
<feature type="compositionally biased region" description="Low complexity" evidence="1">
    <location>
        <begin position="49"/>
        <end position="68"/>
    </location>
</feature>
<evidence type="ECO:0000313" key="3">
    <source>
        <dbReference type="Proteomes" id="UP000008783"/>
    </source>
</evidence>
<dbReference type="HOGENOM" id="CLU_020173_0_0_1"/>
<dbReference type="KEGG" id="pgr:PGTG_18562"/>
<dbReference type="GeneID" id="10542496"/>
<protein>
    <submittedName>
        <fullName evidence="2">Uncharacterized protein</fullName>
    </submittedName>
</protein>
<sequence>MDNPWGSSDPAGANNNQSQASQPAIIPPATLQAQIEQIVKAAVDVSLKSAAGGKKSKPTSTPKATPVSRKVAPESSHKSASKGKAPAAKKVTITPSKSPPPVASTSRRFDRARSAPPEINTAVIEKPKKPRKSTKESPAKAPARKRNPRQMQTGDFPASYAGTKAIFIHIKVLWGLLKSDSVPEAPDLRDLQEFYDNFSREDHVNQAASFGSSGRELIDINQVQILKDARAGRIRIGNSYLNVGDNFIRYAKGLMARLGFRKWRPNLEEDCDSLYNAACRIAAVTTFQELAGAKAYAYLNINPEAVQNMGFLIQCYNHFVHFLMLDKYKKENKEKGKLQKEVHHKNVQKNRERLAASRLEFATLNKFPQRYIKILTPIAAHSDDEVQEGKGFFKIKTLPYRSKNANRFFRRLDIRMLKAAEQDPSKRRRIRKLPKNPEASAYTAAPKGLPIDFYDPEWYHNLTPAQQQLIPDLTNLKRLTRLYFEQLAEPYGLVGSTTSEESGDEEGKGKGNDEEGEGIDLDGPSPDASEDEFFEEGDAGDLYNDNFVEEDGGNDESDGDEDYEEDSNYEDPEHSGDHEPMQGVEEDEPVW</sequence>
<feature type="region of interest" description="Disordered" evidence="1">
    <location>
        <begin position="49"/>
        <end position="156"/>
    </location>
</feature>
<feature type="compositionally biased region" description="Acidic residues" evidence="1">
    <location>
        <begin position="528"/>
        <end position="539"/>
    </location>
</feature>
<feature type="region of interest" description="Disordered" evidence="1">
    <location>
        <begin position="423"/>
        <end position="444"/>
    </location>
</feature>
<feature type="compositionally biased region" description="Acidic residues" evidence="1">
    <location>
        <begin position="547"/>
        <end position="570"/>
    </location>
</feature>
<dbReference type="InParanoid" id="E3L8A8"/>
<evidence type="ECO:0000313" key="2">
    <source>
        <dbReference type="EMBL" id="EFP92783.1"/>
    </source>
</evidence>
<dbReference type="EMBL" id="DS178373">
    <property type="protein sequence ID" value="EFP92783.1"/>
    <property type="molecule type" value="Genomic_DNA"/>
</dbReference>
<proteinExistence type="predicted"/>
<gene>
    <name evidence="2" type="ORF">PGTG_18562</name>
</gene>
<feature type="region of interest" description="Disordered" evidence="1">
    <location>
        <begin position="1"/>
        <end position="27"/>
    </location>
</feature>
<feature type="region of interest" description="Disordered" evidence="1">
    <location>
        <begin position="493"/>
        <end position="591"/>
    </location>
</feature>
<dbReference type="RefSeq" id="XP_003337202.1">
    <property type="nucleotide sequence ID" value="XM_003337154.1"/>
</dbReference>
<accession>E3L8A8</accession>
<dbReference type="AlphaFoldDB" id="E3L8A8"/>
<dbReference type="OrthoDB" id="3056461at2759"/>
<reference evidence="3" key="2">
    <citation type="journal article" date="2011" name="Proc. Natl. Acad. Sci. U.S.A.">
        <title>Obligate biotrophy features unraveled by the genomic analysis of rust fungi.</title>
        <authorList>
            <person name="Duplessis S."/>
            <person name="Cuomo C.A."/>
            <person name="Lin Y.-C."/>
            <person name="Aerts A."/>
            <person name="Tisserant E."/>
            <person name="Veneault-Fourrey C."/>
            <person name="Joly D.L."/>
            <person name="Hacquard S."/>
            <person name="Amselem J."/>
            <person name="Cantarel B.L."/>
            <person name="Chiu R."/>
            <person name="Coutinho P.M."/>
            <person name="Feau N."/>
            <person name="Field M."/>
            <person name="Frey P."/>
            <person name="Gelhaye E."/>
            <person name="Goldberg J."/>
            <person name="Grabherr M.G."/>
            <person name="Kodira C.D."/>
            <person name="Kohler A."/>
            <person name="Kuees U."/>
            <person name="Lindquist E.A."/>
            <person name="Lucas S.M."/>
            <person name="Mago R."/>
            <person name="Mauceli E."/>
            <person name="Morin E."/>
            <person name="Murat C."/>
            <person name="Pangilinan J.L."/>
            <person name="Park R."/>
            <person name="Pearson M."/>
            <person name="Quesneville H."/>
            <person name="Rouhier N."/>
            <person name="Sakthikumar S."/>
            <person name="Salamov A.A."/>
            <person name="Schmutz J."/>
            <person name="Selles B."/>
            <person name="Shapiro H."/>
            <person name="Tanguay P."/>
            <person name="Tuskan G.A."/>
            <person name="Henrissat B."/>
            <person name="Van de Peer Y."/>
            <person name="Rouze P."/>
            <person name="Ellis J.G."/>
            <person name="Dodds P.N."/>
            <person name="Schein J.E."/>
            <person name="Zhong S."/>
            <person name="Hamelin R.C."/>
            <person name="Grigoriev I.V."/>
            <person name="Szabo L.J."/>
            <person name="Martin F."/>
        </authorList>
    </citation>
    <scope>NUCLEOTIDE SEQUENCE [LARGE SCALE GENOMIC DNA]</scope>
    <source>
        <strain evidence="3">CRL 75-36-700-3 / race SCCL</strain>
    </source>
</reference>
<feature type="compositionally biased region" description="Polar residues" evidence="1">
    <location>
        <begin position="13"/>
        <end position="22"/>
    </location>
</feature>
<organism evidence="2 3">
    <name type="scientific">Puccinia graminis f. sp. tritici (strain CRL 75-36-700-3 / race SCCL)</name>
    <name type="common">Black stem rust fungus</name>
    <dbReference type="NCBI Taxonomy" id="418459"/>
    <lineage>
        <taxon>Eukaryota</taxon>
        <taxon>Fungi</taxon>
        <taxon>Dikarya</taxon>
        <taxon>Basidiomycota</taxon>
        <taxon>Pucciniomycotina</taxon>
        <taxon>Pucciniomycetes</taxon>
        <taxon>Pucciniales</taxon>
        <taxon>Pucciniaceae</taxon>
        <taxon>Puccinia</taxon>
    </lineage>
</organism>
<reference key="1">
    <citation type="submission" date="2007-01" db="EMBL/GenBank/DDBJ databases">
        <title>The Genome Sequence of Puccinia graminis f. sp. tritici Strain CRL 75-36-700-3.</title>
        <authorList>
            <consortium name="The Broad Institute Genome Sequencing Platform"/>
            <person name="Birren B."/>
            <person name="Lander E."/>
            <person name="Galagan J."/>
            <person name="Nusbaum C."/>
            <person name="Devon K."/>
            <person name="Cuomo C."/>
            <person name="Jaffe D."/>
            <person name="Butler J."/>
            <person name="Alvarez P."/>
            <person name="Gnerre S."/>
            <person name="Grabherr M."/>
            <person name="Mauceli E."/>
            <person name="Brockman W."/>
            <person name="Young S."/>
            <person name="LaButti K."/>
            <person name="Sykes S."/>
            <person name="DeCaprio D."/>
            <person name="Crawford M."/>
            <person name="Koehrsen M."/>
            <person name="Engels R."/>
            <person name="Montgomery P."/>
            <person name="Pearson M."/>
            <person name="Howarth C."/>
            <person name="Larson L."/>
            <person name="White J."/>
            <person name="Zeng Q."/>
            <person name="Kodira C."/>
            <person name="Yandava C."/>
            <person name="Alvarado L."/>
            <person name="O'Leary S."/>
            <person name="Szabo L."/>
            <person name="Dean R."/>
            <person name="Schein J."/>
        </authorList>
    </citation>
    <scope>NUCLEOTIDE SEQUENCE</scope>
    <source>
        <strain>CRL 75-36-700-3</strain>
    </source>
</reference>
<evidence type="ECO:0000256" key="1">
    <source>
        <dbReference type="SAM" id="MobiDB-lite"/>
    </source>
</evidence>
<feature type="compositionally biased region" description="Basic and acidic residues" evidence="1">
    <location>
        <begin position="571"/>
        <end position="580"/>
    </location>
</feature>